<reference evidence="2 3" key="1">
    <citation type="submission" date="2018-06" db="EMBL/GenBank/DDBJ databases">
        <authorList>
            <consortium name="Pathogen Informatics"/>
            <person name="Doyle S."/>
        </authorList>
    </citation>
    <scope>NUCLEOTIDE SEQUENCE [LARGE SCALE GENOMIC DNA]</scope>
    <source>
        <strain evidence="2 3">NCTC10723</strain>
    </source>
</reference>
<proteinExistence type="predicted"/>
<accession>A0A377GXH9</accession>
<dbReference type="Proteomes" id="UP000255328">
    <property type="component" value="Unassembled WGS sequence"/>
</dbReference>
<feature type="transmembrane region" description="Helical" evidence="1">
    <location>
        <begin position="47"/>
        <end position="64"/>
    </location>
</feature>
<dbReference type="AlphaFoldDB" id="A0A377GXH9"/>
<evidence type="ECO:0000313" key="2">
    <source>
        <dbReference type="EMBL" id="STO31271.1"/>
    </source>
</evidence>
<evidence type="ECO:0000256" key="1">
    <source>
        <dbReference type="SAM" id="Phobius"/>
    </source>
</evidence>
<feature type="transmembrane region" description="Helical" evidence="1">
    <location>
        <begin position="84"/>
        <end position="105"/>
    </location>
</feature>
<keyword evidence="1" id="KW-0472">Membrane</keyword>
<organism evidence="2 3">
    <name type="scientific">Fusobacterium necrogenes</name>
    <dbReference type="NCBI Taxonomy" id="858"/>
    <lineage>
        <taxon>Bacteria</taxon>
        <taxon>Fusobacteriati</taxon>
        <taxon>Fusobacteriota</taxon>
        <taxon>Fusobacteriia</taxon>
        <taxon>Fusobacteriales</taxon>
        <taxon>Fusobacteriaceae</taxon>
        <taxon>Fusobacterium</taxon>
    </lineage>
</organism>
<keyword evidence="1" id="KW-1133">Transmembrane helix</keyword>
<name>A0A377GXH9_9FUSO</name>
<protein>
    <submittedName>
        <fullName evidence="2">Uncharacterized protein</fullName>
    </submittedName>
</protein>
<dbReference type="RefSeq" id="WP_115271464.1">
    <property type="nucleotide sequence ID" value="NZ_UGGU01000003.1"/>
</dbReference>
<dbReference type="OrthoDB" id="88670at2"/>
<evidence type="ECO:0000313" key="3">
    <source>
        <dbReference type="Proteomes" id="UP000255328"/>
    </source>
</evidence>
<keyword evidence="1" id="KW-0812">Transmembrane</keyword>
<sequence length="156" mass="19108">MLRSSLLILLLLNIFINNLLYIGTTTLILFILNLIYNRNLKENIQRVRFLFFFYFLTCLLQIFYTQEGEVLFKFLKFYITKEGIYNFLLNFLRIFNLLLLSWIVVEQKFIGNKFSKYQKIIELVIELVPQAILLIRKRMRIKWFFRYILKQIKVKN</sequence>
<feature type="transmembrane region" description="Helical" evidence="1">
    <location>
        <begin position="6"/>
        <end position="35"/>
    </location>
</feature>
<keyword evidence="3" id="KW-1185">Reference proteome</keyword>
<dbReference type="EMBL" id="UGGU01000003">
    <property type="protein sequence ID" value="STO31271.1"/>
    <property type="molecule type" value="Genomic_DNA"/>
</dbReference>
<gene>
    <name evidence="2" type="ORF">NCTC10723_00716</name>
</gene>